<dbReference type="Pfam" id="PF04542">
    <property type="entry name" value="Sigma70_r2"/>
    <property type="match status" value="1"/>
</dbReference>
<feature type="domain" description="SnoaL-like" evidence="9">
    <location>
        <begin position="182"/>
        <end position="281"/>
    </location>
</feature>
<proteinExistence type="inferred from homology"/>
<dbReference type="Pfam" id="PF08281">
    <property type="entry name" value="Sigma70_r4_2"/>
    <property type="match status" value="1"/>
</dbReference>
<evidence type="ECO:0000313" key="11">
    <source>
        <dbReference type="Proteomes" id="UP000031774"/>
    </source>
</evidence>
<dbReference type="PANTHER" id="PTHR30173">
    <property type="entry name" value="SIGMA 19 FACTOR"/>
    <property type="match status" value="1"/>
</dbReference>
<dbReference type="InterPro" id="IPR013325">
    <property type="entry name" value="RNA_pol_sigma_r2"/>
</dbReference>
<dbReference type="InterPro" id="IPR013249">
    <property type="entry name" value="RNA_pol_sigma70_r4_t2"/>
</dbReference>
<dbReference type="InterPro" id="IPR036388">
    <property type="entry name" value="WH-like_DNA-bd_sf"/>
</dbReference>
<dbReference type="KEGG" id="svt:SVTN_25465"/>
<evidence type="ECO:0000256" key="2">
    <source>
        <dbReference type="ARBA" id="ARBA00011344"/>
    </source>
</evidence>
<name>A0A0B5IBP0_9ACTN</name>
<evidence type="ECO:0000256" key="5">
    <source>
        <dbReference type="ARBA" id="ARBA00023163"/>
    </source>
</evidence>
<keyword evidence="10" id="KW-0808">Transferase</keyword>
<reference evidence="10 11" key="1">
    <citation type="submission" date="2014-12" db="EMBL/GenBank/DDBJ databases">
        <title>Complete genome sequence of Streptomyces vietnamensis strain GIMV4.0001, a genetic manipulable producer of the benzoisochromanequinone antibiotic granaticin.</title>
        <authorList>
            <person name="Deng M.R."/>
            <person name="Guo J."/>
            <person name="Ma L.Y."/>
            <person name="Feng G.D."/>
            <person name="Mo C.Y."/>
            <person name="Zhu H.H."/>
        </authorList>
    </citation>
    <scope>NUCLEOTIDE SEQUENCE [LARGE SCALE GENOMIC DNA]</scope>
    <source>
        <strain evidence="11">GIMV4.0001</strain>
    </source>
</reference>
<evidence type="ECO:0000256" key="1">
    <source>
        <dbReference type="ARBA" id="ARBA00010641"/>
    </source>
</evidence>
<dbReference type="GO" id="GO:0016779">
    <property type="term" value="F:nucleotidyltransferase activity"/>
    <property type="evidence" value="ECO:0007669"/>
    <property type="project" value="UniProtKB-KW"/>
</dbReference>
<dbReference type="GO" id="GO:0006950">
    <property type="term" value="P:response to stress"/>
    <property type="evidence" value="ECO:0007669"/>
    <property type="project" value="UniProtKB-ARBA"/>
</dbReference>
<dbReference type="PROSITE" id="PS01063">
    <property type="entry name" value="SIGMA70_ECF"/>
    <property type="match status" value="1"/>
</dbReference>
<dbReference type="Proteomes" id="UP000031774">
    <property type="component" value="Chromosome"/>
</dbReference>
<organism evidence="10 11">
    <name type="scientific">Streptomyces vietnamensis</name>
    <dbReference type="NCBI Taxonomy" id="362257"/>
    <lineage>
        <taxon>Bacteria</taxon>
        <taxon>Bacillati</taxon>
        <taxon>Actinomycetota</taxon>
        <taxon>Actinomycetes</taxon>
        <taxon>Kitasatosporales</taxon>
        <taxon>Streptomycetaceae</taxon>
        <taxon>Streptomyces</taxon>
    </lineage>
</organism>
<feature type="domain" description="RNA polymerase sigma-70 region 2" evidence="7">
    <location>
        <begin position="2"/>
        <end position="60"/>
    </location>
</feature>
<dbReference type="NCBIfam" id="NF006089">
    <property type="entry name" value="PRK08241.1"/>
    <property type="match status" value="1"/>
</dbReference>
<dbReference type="Gene3D" id="3.10.450.50">
    <property type="match status" value="1"/>
</dbReference>
<gene>
    <name evidence="10" type="ORF">SVTN_25465</name>
</gene>
<keyword evidence="6" id="KW-0238">DNA-binding</keyword>
<dbReference type="EMBL" id="CP010407">
    <property type="protein sequence ID" value="AJF69966.1"/>
    <property type="molecule type" value="Genomic_DNA"/>
</dbReference>
<dbReference type="NCBIfam" id="TIGR02960">
    <property type="entry name" value="SigX5"/>
    <property type="match status" value="1"/>
</dbReference>
<dbReference type="GO" id="GO:0006352">
    <property type="term" value="P:DNA-templated transcription initiation"/>
    <property type="evidence" value="ECO:0007669"/>
    <property type="project" value="InterPro"/>
</dbReference>
<dbReference type="SUPFAM" id="SSF88946">
    <property type="entry name" value="Sigma2 domain of RNA polymerase sigma factors"/>
    <property type="match status" value="1"/>
</dbReference>
<dbReference type="InterPro" id="IPR013324">
    <property type="entry name" value="RNA_pol_sigma_r3/r4-like"/>
</dbReference>
<evidence type="ECO:0000256" key="4">
    <source>
        <dbReference type="ARBA" id="ARBA00023082"/>
    </source>
</evidence>
<dbReference type="Pfam" id="PF12680">
    <property type="entry name" value="SnoaL_2"/>
    <property type="match status" value="1"/>
</dbReference>
<comment type="similarity">
    <text evidence="1 6">Belongs to the sigma-70 factor family. ECF subfamily.</text>
</comment>
<dbReference type="InterPro" id="IPR052704">
    <property type="entry name" value="ECF_Sigma-70_Domain"/>
</dbReference>
<evidence type="ECO:0000259" key="7">
    <source>
        <dbReference type="Pfam" id="PF04542"/>
    </source>
</evidence>
<dbReference type="NCBIfam" id="TIGR02937">
    <property type="entry name" value="sigma70-ECF"/>
    <property type="match status" value="1"/>
</dbReference>
<dbReference type="SUPFAM" id="SSF88659">
    <property type="entry name" value="Sigma3 and sigma4 domains of RNA polymerase sigma factors"/>
    <property type="match status" value="1"/>
</dbReference>
<dbReference type="HOGENOM" id="CLU_043648_0_0_11"/>
<evidence type="ECO:0000259" key="8">
    <source>
        <dbReference type="Pfam" id="PF08281"/>
    </source>
</evidence>
<evidence type="ECO:0000256" key="6">
    <source>
        <dbReference type="RuleBase" id="RU000716"/>
    </source>
</evidence>
<dbReference type="GO" id="GO:0016987">
    <property type="term" value="F:sigma factor activity"/>
    <property type="evidence" value="ECO:0007669"/>
    <property type="project" value="UniProtKB-KW"/>
</dbReference>
<sequence>MAHCYRMLGSLHDAEDLVQDTLLRAWRAFDRYDARRASVRTWLYRIATNACLTALDTRTRRPLPSGLGAPDEDPLTPLEYAPEVPWLQPVPDAWLADPGQVVAARDTLRLAWVAAVQYLPARQRAVLILRDVLDCSAAETAALLDTTPAAVNSALQRARARLADAGIAETRVTEEAADRLVVDRYAAAFEKADIEGLTALLAHDAILEMPPVRTWFTGRDRYAGFMAWVFAANGTDWRVLPTAANGGPALAAYVRRADRDEDAYRLHTLQVFDVADGRITRNTVFQDPTVLTAFALPETLPPAR</sequence>
<evidence type="ECO:0000256" key="3">
    <source>
        <dbReference type="ARBA" id="ARBA00023015"/>
    </source>
</evidence>
<dbReference type="CDD" id="cd06171">
    <property type="entry name" value="Sigma70_r4"/>
    <property type="match status" value="1"/>
</dbReference>
<accession>A0A0B5IBP0</accession>
<dbReference type="InterPro" id="IPR000838">
    <property type="entry name" value="RNA_pol_sigma70_ECF_CS"/>
</dbReference>
<keyword evidence="5 6" id="KW-0804">Transcription</keyword>
<dbReference type="Gene3D" id="1.10.1740.10">
    <property type="match status" value="1"/>
</dbReference>
<keyword evidence="4 6" id="KW-0731">Sigma factor</keyword>
<keyword evidence="10" id="KW-0548">Nucleotidyltransferase</keyword>
<evidence type="ECO:0000313" key="10">
    <source>
        <dbReference type="EMBL" id="AJF69966.1"/>
    </source>
</evidence>
<protein>
    <recommendedName>
        <fullName evidence="6">RNA polymerase sigma factor</fullName>
    </recommendedName>
</protein>
<evidence type="ECO:0000259" key="9">
    <source>
        <dbReference type="Pfam" id="PF12680"/>
    </source>
</evidence>
<dbReference type="PANTHER" id="PTHR30173:SF36">
    <property type="entry name" value="ECF RNA POLYMERASE SIGMA FACTOR SIGJ"/>
    <property type="match status" value="1"/>
</dbReference>
<keyword evidence="3 6" id="KW-0805">Transcription regulation</keyword>
<dbReference type="Gene3D" id="1.10.10.10">
    <property type="entry name" value="Winged helix-like DNA-binding domain superfamily/Winged helix DNA-binding domain"/>
    <property type="match status" value="1"/>
</dbReference>
<dbReference type="InterPro" id="IPR032710">
    <property type="entry name" value="NTF2-like_dom_sf"/>
</dbReference>
<keyword evidence="11" id="KW-1185">Reference proteome</keyword>
<dbReference type="GO" id="GO:0003677">
    <property type="term" value="F:DNA binding"/>
    <property type="evidence" value="ECO:0007669"/>
    <property type="project" value="UniProtKB-KW"/>
</dbReference>
<dbReference type="AlphaFoldDB" id="A0A0B5IBP0"/>
<comment type="subunit">
    <text evidence="2">Interacts transiently with the RNA polymerase catalytic core formed by RpoA, RpoB, RpoC and RpoZ (2 alpha, 1 beta, 1 beta' and 1 omega subunit) to form the RNA polymerase holoenzyme that can initiate transcription.</text>
</comment>
<dbReference type="InterPro" id="IPR014305">
    <property type="entry name" value="RNA_pol_sigma-G_actinobac"/>
</dbReference>
<dbReference type="SUPFAM" id="SSF54427">
    <property type="entry name" value="NTF2-like"/>
    <property type="match status" value="1"/>
</dbReference>
<feature type="domain" description="RNA polymerase sigma factor 70 region 4 type 2" evidence="8">
    <location>
        <begin position="112"/>
        <end position="162"/>
    </location>
</feature>
<dbReference type="InterPro" id="IPR037401">
    <property type="entry name" value="SnoaL-like"/>
</dbReference>
<dbReference type="InterPro" id="IPR014284">
    <property type="entry name" value="RNA_pol_sigma-70_dom"/>
</dbReference>
<dbReference type="STRING" id="362257.SVTN_25465"/>
<dbReference type="InterPro" id="IPR007627">
    <property type="entry name" value="RNA_pol_sigma70_r2"/>
</dbReference>